<dbReference type="GO" id="GO:0030127">
    <property type="term" value="C:COPII vesicle coat"/>
    <property type="evidence" value="ECO:0000318"/>
    <property type="project" value="GO_Central"/>
</dbReference>
<dbReference type="Ensembl" id="ENSCINT00000005198.3">
    <property type="protein sequence ID" value="ENSCINP00000005198.3"/>
    <property type="gene ID" value="ENSCING00000002557.3"/>
</dbReference>
<evidence type="ECO:0000256" key="11">
    <source>
        <dbReference type="ARBA" id="ARBA00023132"/>
    </source>
</evidence>
<evidence type="ECO:0000313" key="20">
    <source>
        <dbReference type="Ensembl" id="ENSCINP00000005198.3"/>
    </source>
</evidence>
<gene>
    <name evidence="20" type="primary">LOC100182407</name>
</gene>
<dbReference type="FunFam" id="2.130.10.10:FF:000017">
    <property type="entry name" value="SEC13 homolog (S. cerevisiae)"/>
    <property type="match status" value="1"/>
</dbReference>
<dbReference type="GeneID" id="100182407"/>
<dbReference type="PROSITE" id="PS50082">
    <property type="entry name" value="WD_REPEATS_2"/>
    <property type="match status" value="2"/>
</dbReference>
<dbReference type="GO" id="GO:0055123">
    <property type="term" value="P:digestive system development"/>
    <property type="evidence" value="ECO:0007669"/>
    <property type="project" value="Ensembl"/>
</dbReference>
<keyword evidence="11" id="KW-0906">Nuclear pore complex</keyword>
<protein>
    <recommendedName>
        <fullName evidence="4">Protein SEC13 homolog</fullName>
    </recommendedName>
    <alternativeName>
        <fullName evidence="17">GATOR2 complex protein SEC13</fullName>
    </alternativeName>
    <alternativeName>
        <fullName evidence="18">SEC13-like protein 1</fullName>
    </alternativeName>
</protein>
<evidence type="ECO:0000256" key="8">
    <source>
        <dbReference type="ARBA" id="ARBA00022816"/>
    </source>
</evidence>
<evidence type="ECO:0000256" key="19">
    <source>
        <dbReference type="PROSITE-ProRule" id="PRU00221"/>
    </source>
</evidence>
<dbReference type="InterPro" id="IPR036322">
    <property type="entry name" value="WD40_repeat_dom_sf"/>
</dbReference>
<dbReference type="GO" id="GO:0070971">
    <property type="term" value="C:endoplasmic reticulum exit site"/>
    <property type="evidence" value="ECO:0007669"/>
    <property type="project" value="Ensembl"/>
</dbReference>
<evidence type="ECO:0000256" key="1">
    <source>
        <dbReference type="ARBA" id="ARBA00004371"/>
    </source>
</evidence>
<comment type="similarity">
    <text evidence="3">Belongs to the WD repeat SEC13 family.</text>
</comment>
<dbReference type="PANTHER" id="PTHR11024">
    <property type="entry name" value="NUCLEAR PORE COMPLEX PROTEIN SEC13 / SEH1 FAMILY MEMBER"/>
    <property type="match status" value="1"/>
</dbReference>
<accession>F6X2C4</accession>
<reference evidence="20" key="2">
    <citation type="submission" date="2025-08" db="UniProtKB">
        <authorList>
            <consortium name="Ensembl"/>
        </authorList>
    </citation>
    <scope>IDENTIFICATION</scope>
</reference>
<evidence type="ECO:0000256" key="10">
    <source>
        <dbReference type="ARBA" id="ARBA00023010"/>
    </source>
</evidence>
<comment type="function">
    <text evidence="14">As a component of the GATOR2 complex, functions as an activator of the amino acid-sensing branch of the mTORC1 signaling pathway. The GATOR2 complex indirectly activates mTORC1 through the inhibition of the GATOR1 subcomplex. GATOR2 probably acts as an E3 ubiquitin-protein ligase toward GATOR1. In the presence of abundant amino acids, the GATOR2 complex mediates ubiquitination of the NPRL2 core component of the GATOR1 complex, leading to GATOR1 inactivation. In the absence of amino acids, GATOR2 is inhibited, activating the GATOR1 complex. Within the GATOR2 complex, SEC13 and SEH1L are required to stabilize the complex.</text>
</comment>
<evidence type="ECO:0000256" key="12">
    <source>
        <dbReference type="ARBA" id="ARBA00023228"/>
    </source>
</evidence>
<dbReference type="GO" id="GO:0032008">
    <property type="term" value="P:positive regulation of TOR signaling"/>
    <property type="evidence" value="ECO:0000318"/>
    <property type="project" value="GO_Central"/>
</dbReference>
<dbReference type="GO" id="GO:0005764">
    <property type="term" value="C:lysosome"/>
    <property type="evidence" value="ECO:0007669"/>
    <property type="project" value="UniProtKB-SubCell"/>
</dbReference>
<dbReference type="SMART" id="SM00320">
    <property type="entry name" value="WD40"/>
    <property type="match status" value="6"/>
</dbReference>
<evidence type="ECO:0000256" key="9">
    <source>
        <dbReference type="ARBA" id="ARBA00022927"/>
    </source>
</evidence>
<dbReference type="InParanoid" id="F6X2C4"/>
<dbReference type="InterPro" id="IPR001680">
    <property type="entry name" value="WD40_rpt"/>
</dbReference>
<evidence type="ECO:0000256" key="17">
    <source>
        <dbReference type="ARBA" id="ARBA00079547"/>
    </source>
</evidence>
<dbReference type="GO" id="GO:0036372">
    <property type="term" value="P:opsin transport"/>
    <property type="evidence" value="ECO:0007669"/>
    <property type="project" value="Ensembl"/>
</dbReference>
<dbReference type="GO" id="GO:0070278">
    <property type="term" value="P:extracellular matrix constituent secretion"/>
    <property type="evidence" value="ECO:0007669"/>
    <property type="project" value="Ensembl"/>
</dbReference>
<comment type="subcellular location">
    <subcellularLocation>
        <location evidence="1">Lysosome</location>
    </subcellularLocation>
    <subcellularLocation>
        <location evidence="2">Nucleus</location>
        <location evidence="2">Nuclear pore complex</location>
    </subcellularLocation>
</comment>
<dbReference type="InterPro" id="IPR015943">
    <property type="entry name" value="WD40/YVTN_repeat-like_dom_sf"/>
</dbReference>
<evidence type="ECO:0000256" key="5">
    <source>
        <dbReference type="ARBA" id="ARBA00022448"/>
    </source>
</evidence>
<keyword evidence="5" id="KW-0813">Transport</keyword>
<dbReference type="RefSeq" id="XP_002127937.1">
    <property type="nucleotide sequence ID" value="XM_002127901.5"/>
</dbReference>
<keyword evidence="12" id="KW-0458">Lysosome</keyword>
<dbReference type="GO" id="GO:0051028">
    <property type="term" value="P:mRNA transport"/>
    <property type="evidence" value="ECO:0007669"/>
    <property type="project" value="UniProtKB-KW"/>
</dbReference>
<keyword evidence="21" id="KW-1185">Reference proteome</keyword>
<dbReference type="GeneTree" id="ENSGT00940000153393"/>
<dbReference type="STRING" id="7719.ENSCINP00000005198"/>
<evidence type="ECO:0000256" key="6">
    <source>
        <dbReference type="ARBA" id="ARBA00022574"/>
    </source>
</evidence>
<comment type="function">
    <text evidence="15">Functions as a component of the nuclear pore complex (NPC) and the COPII coat. At the endoplasmic reticulum, SEC13 is involved in the biogenesis of COPII-coated vesicles. Required for the exit of adipsin (CFD/ADN), an adipocyte-secreted protein from the endoplasmic reticulum.</text>
</comment>
<dbReference type="AlphaFoldDB" id="F6X2C4"/>
<dbReference type="GO" id="GO:0042462">
    <property type="term" value="P:eye photoreceptor cell development"/>
    <property type="evidence" value="ECO:0007669"/>
    <property type="project" value="Ensembl"/>
</dbReference>
<organism evidence="20 21">
    <name type="scientific">Ciona intestinalis</name>
    <name type="common">Transparent sea squirt</name>
    <name type="synonym">Ascidia intestinalis</name>
    <dbReference type="NCBI Taxonomy" id="7719"/>
    <lineage>
        <taxon>Eukaryota</taxon>
        <taxon>Metazoa</taxon>
        <taxon>Chordata</taxon>
        <taxon>Tunicata</taxon>
        <taxon>Ascidiacea</taxon>
        <taxon>Phlebobranchia</taxon>
        <taxon>Cionidae</taxon>
        <taxon>Ciona</taxon>
    </lineage>
</organism>
<dbReference type="GO" id="GO:0031080">
    <property type="term" value="C:nuclear pore outer ring"/>
    <property type="evidence" value="ECO:0000318"/>
    <property type="project" value="GO_Central"/>
</dbReference>
<dbReference type="SUPFAM" id="SSF50978">
    <property type="entry name" value="WD40 repeat-like"/>
    <property type="match status" value="1"/>
</dbReference>
<reference evidence="20" key="3">
    <citation type="submission" date="2025-09" db="UniProtKB">
        <authorList>
            <consortium name="Ensembl"/>
        </authorList>
    </citation>
    <scope>IDENTIFICATION</scope>
</reference>
<dbReference type="GO" id="GO:0090114">
    <property type="term" value="P:COPII-coated vesicle budding"/>
    <property type="evidence" value="ECO:0000318"/>
    <property type="project" value="GO_Central"/>
</dbReference>
<keyword evidence="9" id="KW-0653">Protein transport</keyword>
<dbReference type="GO" id="GO:0005198">
    <property type="term" value="F:structural molecule activity"/>
    <property type="evidence" value="ECO:0000318"/>
    <property type="project" value="GO_Central"/>
</dbReference>
<evidence type="ECO:0000256" key="18">
    <source>
        <dbReference type="ARBA" id="ARBA00081491"/>
    </source>
</evidence>
<keyword evidence="13" id="KW-0539">Nucleus</keyword>
<dbReference type="HOGENOM" id="CLU_032441_0_1_1"/>
<reference evidence="21" key="1">
    <citation type="journal article" date="2002" name="Science">
        <title>The draft genome of Ciona intestinalis: insights into chordate and vertebrate origins.</title>
        <authorList>
            <person name="Dehal P."/>
            <person name="Satou Y."/>
            <person name="Campbell R.K."/>
            <person name="Chapman J."/>
            <person name="Degnan B."/>
            <person name="De Tomaso A."/>
            <person name="Davidson B."/>
            <person name="Di Gregorio A."/>
            <person name="Gelpke M."/>
            <person name="Goodstein D.M."/>
            <person name="Harafuji N."/>
            <person name="Hastings K.E."/>
            <person name="Ho I."/>
            <person name="Hotta K."/>
            <person name="Huang W."/>
            <person name="Kawashima T."/>
            <person name="Lemaire P."/>
            <person name="Martinez D."/>
            <person name="Meinertzhagen I.A."/>
            <person name="Necula S."/>
            <person name="Nonaka M."/>
            <person name="Putnam N."/>
            <person name="Rash S."/>
            <person name="Saiga H."/>
            <person name="Satake M."/>
            <person name="Terry A."/>
            <person name="Yamada L."/>
            <person name="Wang H.G."/>
            <person name="Awazu S."/>
            <person name="Azumi K."/>
            <person name="Boore J."/>
            <person name="Branno M."/>
            <person name="Chin-Bow S."/>
            <person name="DeSantis R."/>
            <person name="Doyle S."/>
            <person name="Francino P."/>
            <person name="Keys D.N."/>
            <person name="Haga S."/>
            <person name="Hayashi H."/>
            <person name="Hino K."/>
            <person name="Imai K.S."/>
            <person name="Inaba K."/>
            <person name="Kano S."/>
            <person name="Kobayashi K."/>
            <person name="Kobayashi M."/>
            <person name="Lee B.I."/>
            <person name="Makabe K.W."/>
            <person name="Manohar C."/>
            <person name="Matassi G."/>
            <person name="Medina M."/>
            <person name="Mochizuki Y."/>
            <person name="Mount S."/>
            <person name="Morishita T."/>
            <person name="Miura S."/>
            <person name="Nakayama A."/>
            <person name="Nishizaka S."/>
            <person name="Nomoto H."/>
            <person name="Ohta F."/>
            <person name="Oishi K."/>
            <person name="Rigoutsos I."/>
            <person name="Sano M."/>
            <person name="Sasaki A."/>
            <person name="Sasakura Y."/>
            <person name="Shoguchi E."/>
            <person name="Shin-i T."/>
            <person name="Spagnuolo A."/>
            <person name="Stainier D."/>
            <person name="Suzuki M.M."/>
            <person name="Tassy O."/>
            <person name="Takatori N."/>
            <person name="Tokuoka M."/>
            <person name="Yagi K."/>
            <person name="Yoshizaki F."/>
            <person name="Wada S."/>
            <person name="Zhang C."/>
            <person name="Hyatt P.D."/>
            <person name="Larimer F."/>
            <person name="Detter C."/>
            <person name="Doggett N."/>
            <person name="Glavina T."/>
            <person name="Hawkins T."/>
            <person name="Richardson P."/>
            <person name="Lucas S."/>
            <person name="Kohara Y."/>
            <person name="Levine M."/>
            <person name="Satoh N."/>
            <person name="Rokhsar D.S."/>
        </authorList>
    </citation>
    <scope>NUCLEOTIDE SEQUENCE [LARGE SCALE GENOMIC DNA]</scope>
</reference>
<keyword evidence="8" id="KW-0509">mRNA transport</keyword>
<dbReference type="GO" id="GO:0032527">
    <property type="term" value="P:protein exit from endoplasmic reticulum"/>
    <property type="evidence" value="ECO:0000318"/>
    <property type="project" value="GO_Central"/>
</dbReference>
<dbReference type="OMA" id="IWKEEGD"/>
<evidence type="ECO:0000256" key="16">
    <source>
        <dbReference type="ARBA" id="ARBA00063070"/>
    </source>
</evidence>
<dbReference type="FunCoup" id="F6X2C4">
    <property type="interactions" value="973"/>
</dbReference>
<accession>A0A1W2WG06</accession>
<keyword evidence="10" id="KW-0811">Translocation</keyword>
<dbReference type="Proteomes" id="UP000008144">
    <property type="component" value="Unassembled WGS sequence"/>
</dbReference>
<name>F6X2C4_CIOIN</name>
<evidence type="ECO:0000256" key="15">
    <source>
        <dbReference type="ARBA" id="ARBA00055194"/>
    </source>
</evidence>
<keyword evidence="6 19" id="KW-0853">WD repeat</keyword>
<sequence length="312" mass="34926">MVSVINTVDTLHEDMIHDAQMDYYGLQLATCSSDRTIRIFEVKNGTQRLLSTLQGHDGPVWQIAWSHPKYDKMLASCSYDRKVIIWKEQDGQWNKLHEYNDHDSSVNSVCWAPHELGLMLACGSSDGSVSVLKHHGDNQWEATKINNAHTGGCNAVSWAPAVVPGSLIEPPSQNQQNNFVKKFVSAGCDNLVKVWCEKDGRWEEEQKLQAHTDWVRDCAWAPSIGLPQSKIASCSQDRRVIIWTCDEATGGQWSSKTLNEFDDVVWHVSWSLTGDILAVSGGNNKVSLWKEKLDGDWSIVSDIKKGQQGSTE</sequence>
<evidence type="ECO:0000256" key="3">
    <source>
        <dbReference type="ARBA" id="ARBA00010102"/>
    </source>
</evidence>
<dbReference type="Pfam" id="PF00400">
    <property type="entry name" value="WD40"/>
    <property type="match status" value="5"/>
</dbReference>
<evidence type="ECO:0000256" key="2">
    <source>
        <dbReference type="ARBA" id="ARBA00004567"/>
    </source>
</evidence>
<dbReference type="GO" id="GO:0007029">
    <property type="term" value="P:endoplasmic reticulum organization"/>
    <property type="evidence" value="ECO:0007669"/>
    <property type="project" value="Ensembl"/>
</dbReference>
<dbReference type="Gene3D" id="2.130.10.10">
    <property type="entry name" value="YVTN repeat-like/Quinoprotein amine dehydrogenase"/>
    <property type="match status" value="1"/>
</dbReference>
<evidence type="ECO:0000256" key="13">
    <source>
        <dbReference type="ARBA" id="ARBA00023242"/>
    </source>
</evidence>
<evidence type="ECO:0000256" key="14">
    <source>
        <dbReference type="ARBA" id="ARBA00045501"/>
    </source>
</evidence>
<evidence type="ECO:0000256" key="7">
    <source>
        <dbReference type="ARBA" id="ARBA00022737"/>
    </source>
</evidence>
<dbReference type="PANTHER" id="PTHR11024:SF2">
    <property type="entry name" value="PROTEIN SEC13 HOMOLOG"/>
    <property type="match status" value="1"/>
</dbReference>
<proteinExistence type="inferred from homology"/>
<dbReference type="OrthoDB" id="364224at2759"/>
<dbReference type="GO" id="GO:0006606">
    <property type="term" value="P:protein import into nucleus"/>
    <property type="evidence" value="ECO:0000318"/>
    <property type="project" value="GO_Central"/>
</dbReference>
<evidence type="ECO:0000256" key="4">
    <source>
        <dbReference type="ARBA" id="ARBA00019195"/>
    </source>
</evidence>
<dbReference type="InterPro" id="IPR037363">
    <property type="entry name" value="Sec13/Seh1_fam"/>
</dbReference>
<feature type="repeat" description="WD" evidence="19">
    <location>
        <begin position="208"/>
        <end position="243"/>
    </location>
</feature>
<feature type="repeat" description="WD" evidence="19">
    <location>
        <begin position="53"/>
        <end position="87"/>
    </location>
</feature>
<comment type="subunit">
    <text evidence="16">At the nuclear pore: component of the Y-shaped Nup107-160 subcomplex of the nuclear pore complex (NPC). The Nup107-160 subcomplex includes NUP160, NUP133, NUP107, NUP98, NUP85, NUP43, NUP37, SEH1 and SEC13. At the COPII coat complex: interacts with SEC31A and SEC31B. Interacts with SEC16A. Interacts with SEC16B. Component of the GATOR2 subcomplex, composed of MIOS, SEC13, SEH1L, WDR24 and WDR59. The GATOR2 complex interacts with CASTOR1 and CASTOR2; the interaction is negatively regulated by arginine. The GATOR2 complex interacts with SESN1, SESN2 and SESN3; the interaction is negatively regulated by amino acids.</text>
</comment>
<dbReference type="KEGG" id="cin:100182407"/>
<keyword evidence="7" id="KW-0677">Repeat</keyword>
<dbReference type="GO" id="GO:0051216">
    <property type="term" value="P:cartilage development"/>
    <property type="evidence" value="ECO:0007669"/>
    <property type="project" value="Ensembl"/>
</dbReference>
<evidence type="ECO:0000313" key="21">
    <source>
        <dbReference type="Proteomes" id="UP000008144"/>
    </source>
</evidence>